<reference evidence="2 4" key="1">
    <citation type="submission" date="2008-03" db="EMBL/GenBank/DDBJ databases">
        <title>Annotation of Ixodes scapularis.</title>
        <authorList>
            <consortium name="Ixodes scapularis Genome Project Consortium"/>
            <person name="Caler E."/>
            <person name="Hannick L.I."/>
            <person name="Bidwell S."/>
            <person name="Joardar V."/>
            <person name="Thiagarajan M."/>
            <person name="Amedeo P."/>
            <person name="Galinsky K.J."/>
            <person name="Schobel S."/>
            <person name="Inman J."/>
            <person name="Hostetler J."/>
            <person name="Miller J."/>
            <person name="Hammond M."/>
            <person name="Megy K."/>
            <person name="Lawson D."/>
            <person name="Kodira C."/>
            <person name="Sutton G."/>
            <person name="Meyer J."/>
            <person name="Hill C.A."/>
            <person name="Birren B."/>
            <person name="Nene V."/>
            <person name="Collins F."/>
            <person name="Alarcon-Chaidez F."/>
            <person name="Wikel S."/>
            <person name="Strausberg R."/>
        </authorList>
    </citation>
    <scope>NUCLEOTIDE SEQUENCE [LARGE SCALE GENOMIC DNA]</scope>
    <source>
        <strain evidence="4">Wikel</strain>
        <strain evidence="2">Wikel colony</strain>
    </source>
</reference>
<dbReference type="EMBL" id="DS980909">
    <property type="protein sequence ID" value="EEC20575.1"/>
    <property type="molecule type" value="Genomic_DNA"/>
</dbReference>
<dbReference type="AlphaFoldDB" id="B7QP03"/>
<dbReference type="HOGENOM" id="CLU_2313122_0_0_1"/>
<accession>B7QP03</accession>
<evidence type="ECO:0000313" key="3">
    <source>
        <dbReference type="EnsemblMetazoa" id="ISCW015425-PA"/>
    </source>
</evidence>
<dbReference type="PaxDb" id="6945-B7QP03"/>
<dbReference type="InParanoid" id="B7QP03"/>
<protein>
    <submittedName>
        <fullName evidence="2 3">Uncharacterized protein</fullName>
    </submittedName>
</protein>
<reference evidence="3" key="2">
    <citation type="submission" date="2020-05" db="UniProtKB">
        <authorList>
            <consortium name="EnsemblMetazoa"/>
        </authorList>
    </citation>
    <scope>IDENTIFICATION</scope>
    <source>
        <strain evidence="3">wikel</strain>
    </source>
</reference>
<feature type="non-terminal residue" evidence="2">
    <location>
        <position position="100"/>
    </location>
</feature>
<keyword evidence="4" id="KW-1185">Reference proteome</keyword>
<organism>
    <name type="scientific">Ixodes scapularis</name>
    <name type="common">Black-legged tick</name>
    <name type="synonym">Deer tick</name>
    <dbReference type="NCBI Taxonomy" id="6945"/>
    <lineage>
        <taxon>Eukaryota</taxon>
        <taxon>Metazoa</taxon>
        <taxon>Ecdysozoa</taxon>
        <taxon>Arthropoda</taxon>
        <taxon>Chelicerata</taxon>
        <taxon>Arachnida</taxon>
        <taxon>Acari</taxon>
        <taxon>Parasitiformes</taxon>
        <taxon>Ixodida</taxon>
        <taxon>Ixodoidea</taxon>
        <taxon>Ixodidae</taxon>
        <taxon>Ixodinae</taxon>
        <taxon>Ixodes</taxon>
    </lineage>
</organism>
<gene>
    <name evidence="2" type="ORF">IscW_ISCW015425</name>
</gene>
<feature type="non-terminal residue" evidence="2">
    <location>
        <position position="1"/>
    </location>
</feature>
<evidence type="ECO:0000313" key="4">
    <source>
        <dbReference type="Proteomes" id="UP000001555"/>
    </source>
</evidence>
<dbReference type="Proteomes" id="UP000001555">
    <property type="component" value="Unassembled WGS sequence"/>
</dbReference>
<proteinExistence type="predicted"/>
<evidence type="ECO:0000313" key="2">
    <source>
        <dbReference type="EMBL" id="EEC20575.1"/>
    </source>
</evidence>
<feature type="compositionally biased region" description="Polar residues" evidence="1">
    <location>
        <begin position="37"/>
        <end position="47"/>
    </location>
</feature>
<dbReference type="EnsemblMetazoa" id="ISCW015425-RA">
    <property type="protein sequence ID" value="ISCW015425-PA"/>
    <property type="gene ID" value="ISCW015425"/>
</dbReference>
<name>B7QP03_IXOSC</name>
<sequence length="100" mass="10763">RAGAAHGSPPPPCPPEPATRRAQNPGARTTQLRERTANSVDGKQQSRGRFRPLGPEKSSRRGGKLYLLAPDARPPALDLGRSPPPPRGKGVKSERKTKRT</sequence>
<dbReference type="EMBL" id="ABJB011011212">
    <property type="status" value="NOT_ANNOTATED_CDS"/>
    <property type="molecule type" value="Genomic_DNA"/>
</dbReference>
<feature type="region of interest" description="Disordered" evidence="1">
    <location>
        <begin position="1"/>
        <end position="100"/>
    </location>
</feature>
<dbReference type="VEuPathDB" id="VectorBase:ISCW015425"/>
<feature type="compositionally biased region" description="Pro residues" evidence="1">
    <location>
        <begin position="8"/>
        <end position="17"/>
    </location>
</feature>
<evidence type="ECO:0000256" key="1">
    <source>
        <dbReference type="SAM" id="MobiDB-lite"/>
    </source>
</evidence>